<dbReference type="InterPro" id="IPR036612">
    <property type="entry name" value="KH_dom_type_1_sf"/>
</dbReference>
<gene>
    <name evidence="3" type="primary">Ascc1</name>
    <name evidence="3" type="ORF">Bhyg_08882</name>
</gene>
<accession>A0A9Q0S3D6</accession>
<dbReference type="GO" id="GO:0005634">
    <property type="term" value="C:nucleus"/>
    <property type="evidence" value="ECO:0007669"/>
    <property type="project" value="TreeGrafter"/>
</dbReference>
<name>A0A9Q0S3D6_9DIPT</name>
<dbReference type="SUPFAM" id="SSF54791">
    <property type="entry name" value="Eukaryotic type KH-domain (KH-domain type I)"/>
    <property type="match status" value="1"/>
</dbReference>
<evidence type="ECO:0000256" key="1">
    <source>
        <dbReference type="PROSITE-ProRule" id="PRU00117"/>
    </source>
</evidence>
<dbReference type="CDD" id="cd22419">
    <property type="entry name" value="KH-I_ASCC1"/>
    <property type="match status" value="1"/>
</dbReference>
<dbReference type="AlphaFoldDB" id="A0A9Q0S3D6"/>
<dbReference type="InterPro" id="IPR004087">
    <property type="entry name" value="KH_dom"/>
</dbReference>
<comment type="caution">
    <text evidence="3">The sequence shown here is derived from an EMBL/GenBank/DDBJ whole genome shotgun (WGS) entry which is preliminary data.</text>
</comment>
<dbReference type="Pfam" id="PF10469">
    <property type="entry name" value="AKAP7_NLS"/>
    <property type="match status" value="1"/>
</dbReference>
<evidence type="ECO:0000313" key="4">
    <source>
        <dbReference type="Proteomes" id="UP001151699"/>
    </source>
</evidence>
<keyword evidence="4" id="KW-1185">Reference proteome</keyword>
<dbReference type="Gene3D" id="3.30.1370.10">
    <property type="entry name" value="K Homology domain, type 1"/>
    <property type="match status" value="1"/>
</dbReference>
<feature type="domain" description="K Homology" evidence="2">
    <location>
        <begin position="66"/>
        <end position="134"/>
    </location>
</feature>
<sequence>MAMDVIAPQLLWIQGRCYRVNPSVESAANNDKTGSEFVGSGFESLTIDDDDFDNEECYEIEQASNNQFRTAFHVPSVLYGVLVGAKGSTKKRIQFETKSTIKIPKQGVDGLVEIVGATKQSVISARRRLELIIIAARHKQDKTHFLCVPVVGQNIREKFVQFKNQILLSQTIIGIDESMFQNINKLHITFGTLSLMDNEDRILATELFQESREIIEKIRLNSGELTMQIKGVEIMNDDPSAINVLYGKVESPQLQAIADEVVDRFVARGLMQRQYDRVKLHVTLINTRFGNGAEAENDKTFDGRAVLAKYADFEFGTQNISEIHLSMRYTTSTDGFYEASSRLKL</sequence>
<evidence type="ECO:0000313" key="3">
    <source>
        <dbReference type="EMBL" id="KAJ6643917.1"/>
    </source>
</evidence>
<dbReference type="Gene3D" id="3.90.1140.10">
    <property type="entry name" value="Cyclic phosphodiesterase"/>
    <property type="match status" value="1"/>
</dbReference>
<protein>
    <submittedName>
        <fullName evidence="3">Activating signal cointegrator 1 complex subunit 1</fullName>
    </submittedName>
</protein>
<dbReference type="GO" id="GO:0003723">
    <property type="term" value="F:RNA binding"/>
    <property type="evidence" value="ECO:0007669"/>
    <property type="project" value="UniProtKB-UniRule"/>
</dbReference>
<dbReference type="PANTHER" id="PTHR13360:SF1">
    <property type="entry name" value="ACTIVATING SIGNAL COINTEGRATOR 1 COMPLEX SUBUNIT 1"/>
    <property type="match status" value="1"/>
</dbReference>
<dbReference type="Pfam" id="PF00013">
    <property type="entry name" value="KH_1"/>
    <property type="match status" value="1"/>
</dbReference>
<organism evidence="3 4">
    <name type="scientific">Pseudolycoriella hygida</name>
    <dbReference type="NCBI Taxonomy" id="35572"/>
    <lineage>
        <taxon>Eukaryota</taxon>
        <taxon>Metazoa</taxon>
        <taxon>Ecdysozoa</taxon>
        <taxon>Arthropoda</taxon>
        <taxon>Hexapoda</taxon>
        <taxon>Insecta</taxon>
        <taxon>Pterygota</taxon>
        <taxon>Neoptera</taxon>
        <taxon>Endopterygota</taxon>
        <taxon>Diptera</taxon>
        <taxon>Nematocera</taxon>
        <taxon>Sciaroidea</taxon>
        <taxon>Sciaridae</taxon>
        <taxon>Pseudolycoriella</taxon>
    </lineage>
</organism>
<dbReference type="InterPro" id="IPR019510">
    <property type="entry name" value="AKAP7-like_phosphoesterase"/>
</dbReference>
<evidence type="ECO:0000259" key="2">
    <source>
        <dbReference type="SMART" id="SM00322"/>
    </source>
</evidence>
<dbReference type="SMART" id="SM00322">
    <property type="entry name" value="KH"/>
    <property type="match status" value="1"/>
</dbReference>
<dbReference type="OrthoDB" id="277832at2759"/>
<keyword evidence="1" id="KW-0694">RNA-binding</keyword>
<dbReference type="InterPro" id="IPR009210">
    <property type="entry name" value="ASCC1"/>
</dbReference>
<dbReference type="EMBL" id="WJQU01000002">
    <property type="protein sequence ID" value="KAJ6643917.1"/>
    <property type="molecule type" value="Genomic_DNA"/>
</dbReference>
<dbReference type="InterPro" id="IPR047538">
    <property type="entry name" value="KH-I_ASCC1"/>
</dbReference>
<dbReference type="PROSITE" id="PS50084">
    <property type="entry name" value="KH_TYPE_1"/>
    <property type="match status" value="1"/>
</dbReference>
<reference evidence="3" key="1">
    <citation type="submission" date="2022-07" db="EMBL/GenBank/DDBJ databases">
        <authorList>
            <person name="Trinca V."/>
            <person name="Uliana J.V.C."/>
            <person name="Torres T.T."/>
            <person name="Ward R.J."/>
            <person name="Monesi N."/>
        </authorList>
    </citation>
    <scope>NUCLEOTIDE SEQUENCE</scope>
    <source>
        <strain evidence="3">HSMRA1968</strain>
        <tissue evidence="3">Whole embryos</tissue>
    </source>
</reference>
<dbReference type="GO" id="GO:0006355">
    <property type="term" value="P:regulation of DNA-templated transcription"/>
    <property type="evidence" value="ECO:0007669"/>
    <property type="project" value="TreeGrafter"/>
</dbReference>
<dbReference type="PANTHER" id="PTHR13360">
    <property type="entry name" value="ACTIVATING SIGNAL COINTEGRATOR 1 COMPLEX SUBUNIT 1"/>
    <property type="match status" value="1"/>
</dbReference>
<proteinExistence type="predicted"/>
<dbReference type="GO" id="GO:0006307">
    <property type="term" value="P:DNA alkylation repair"/>
    <property type="evidence" value="ECO:0007669"/>
    <property type="project" value="InterPro"/>
</dbReference>
<dbReference type="Proteomes" id="UP001151699">
    <property type="component" value="Chromosome B"/>
</dbReference>
<dbReference type="PIRSF" id="PIRSF027019">
    <property type="entry name" value="Euk_LigT"/>
    <property type="match status" value="1"/>
</dbReference>
<dbReference type="InterPro" id="IPR004088">
    <property type="entry name" value="KH_dom_type_1"/>
</dbReference>